<protein>
    <recommendedName>
        <fullName evidence="5">Lipoprotein</fullName>
    </recommendedName>
</protein>
<evidence type="ECO:0000256" key="2">
    <source>
        <dbReference type="SAM" id="SignalP"/>
    </source>
</evidence>
<feature type="chain" id="PRO_5047275171" description="Lipoprotein" evidence="2">
    <location>
        <begin position="21"/>
        <end position="419"/>
    </location>
</feature>
<organism evidence="3 4">
    <name type="scientific">Pendulispora rubella</name>
    <dbReference type="NCBI Taxonomy" id="2741070"/>
    <lineage>
        <taxon>Bacteria</taxon>
        <taxon>Pseudomonadati</taxon>
        <taxon>Myxococcota</taxon>
        <taxon>Myxococcia</taxon>
        <taxon>Myxococcales</taxon>
        <taxon>Sorangiineae</taxon>
        <taxon>Pendulisporaceae</taxon>
        <taxon>Pendulispora</taxon>
    </lineage>
</organism>
<evidence type="ECO:0000256" key="1">
    <source>
        <dbReference type="SAM" id="MobiDB-lite"/>
    </source>
</evidence>
<dbReference type="RefSeq" id="WP_394835709.1">
    <property type="nucleotide sequence ID" value="NZ_CP089929.1"/>
</dbReference>
<evidence type="ECO:0000313" key="3">
    <source>
        <dbReference type="EMBL" id="WXB06059.1"/>
    </source>
</evidence>
<keyword evidence="2" id="KW-0732">Signal</keyword>
<evidence type="ECO:0008006" key="5">
    <source>
        <dbReference type="Google" id="ProtNLM"/>
    </source>
</evidence>
<keyword evidence="4" id="KW-1185">Reference proteome</keyword>
<feature type="region of interest" description="Disordered" evidence="1">
    <location>
        <begin position="21"/>
        <end position="40"/>
    </location>
</feature>
<name>A0ABZ2L921_9BACT</name>
<dbReference type="EMBL" id="CP089983">
    <property type="protein sequence ID" value="WXB06059.1"/>
    <property type="molecule type" value="Genomic_DNA"/>
</dbReference>
<gene>
    <name evidence="3" type="ORF">LVJ94_02110</name>
</gene>
<accession>A0ABZ2L921</accession>
<feature type="compositionally biased region" description="Low complexity" evidence="1">
    <location>
        <begin position="21"/>
        <end position="35"/>
    </location>
</feature>
<evidence type="ECO:0000313" key="4">
    <source>
        <dbReference type="Proteomes" id="UP001374803"/>
    </source>
</evidence>
<proteinExistence type="predicted"/>
<reference evidence="3" key="1">
    <citation type="submission" date="2021-12" db="EMBL/GenBank/DDBJ databases">
        <title>Discovery of the Pendulisporaceae a myxobacterial family with distinct sporulation behavior and unique specialized metabolism.</title>
        <authorList>
            <person name="Garcia R."/>
            <person name="Popoff A."/>
            <person name="Bader C.D."/>
            <person name="Loehr J."/>
            <person name="Walesch S."/>
            <person name="Walt C."/>
            <person name="Boldt J."/>
            <person name="Bunk B."/>
            <person name="Haeckl F.J.F.P.J."/>
            <person name="Gunesch A.P."/>
            <person name="Birkelbach J."/>
            <person name="Nuebel U."/>
            <person name="Pietschmann T."/>
            <person name="Bach T."/>
            <person name="Mueller R."/>
        </authorList>
    </citation>
    <scope>NUCLEOTIDE SEQUENCE</scope>
    <source>
        <strain evidence="3">MSr11367</strain>
    </source>
</reference>
<dbReference type="Proteomes" id="UP001374803">
    <property type="component" value="Chromosome"/>
</dbReference>
<sequence length="419" mass="45782">MNTARSLLFLGLMAALSACSSSSSDDPDPGSVVCPKRSPASTPADNRLYSIGTVIQGPSARTLYVQSIPSLDQDVTTSRATEIAGNSRHMAYGGFTYVGYAEKPEIAKFEPNADGKLVASNLPHLNFASYGLKAIPFGNVFVSPTKAYLFAEAQYKAIVWNPTTMEIVKTIDLSSLKKEGFDVELWVSTVRDGKVYTPLRYVDYKNPNLYKIGHESNMVIFDGNEDKLLAVAHDERCVAAGQPAFLDDGTLYTLADGRSYLAQAAAIQTQQPVPKTCILRIRPNEMVFDPNYLVEVASVTGGREAATQLFYVGHGVGYAKVHYPDRVEAGADLGGSGIWSQKAFKYWRFELGDTVKAQEVPDIGFSVIAFGGAVLDGKYYAAESADNATSSFCEFDPVTNQATFRFQMDGFLRDIYRLR</sequence>
<feature type="signal peptide" evidence="2">
    <location>
        <begin position="1"/>
        <end position="20"/>
    </location>
</feature>
<dbReference type="PROSITE" id="PS51257">
    <property type="entry name" value="PROKAR_LIPOPROTEIN"/>
    <property type="match status" value="1"/>
</dbReference>